<dbReference type="Pfam" id="PF02367">
    <property type="entry name" value="TsaE"/>
    <property type="match status" value="1"/>
</dbReference>
<dbReference type="PANTHER" id="PTHR33540:SF2">
    <property type="entry name" value="TRNA THREONYLCARBAMOYLADENOSINE BIOSYNTHESIS PROTEIN TSAE"/>
    <property type="match status" value="1"/>
</dbReference>
<keyword evidence="9" id="KW-0460">Magnesium</keyword>
<evidence type="ECO:0000256" key="3">
    <source>
        <dbReference type="ARBA" id="ARBA00019010"/>
    </source>
</evidence>
<dbReference type="PANTHER" id="PTHR33540">
    <property type="entry name" value="TRNA THREONYLCARBAMOYLADENOSINE BIOSYNTHESIS PROTEIN TSAE"/>
    <property type="match status" value="1"/>
</dbReference>
<dbReference type="RefSeq" id="WP_238977832.1">
    <property type="nucleotide sequence ID" value="NZ_JABFUC010000010.1"/>
</dbReference>
<dbReference type="SUPFAM" id="SSF52540">
    <property type="entry name" value="P-loop containing nucleoside triphosphate hydrolases"/>
    <property type="match status" value="1"/>
</dbReference>
<reference evidence="11 12" key="1">
    <citation type="submission" date="2020-05" db="EMBL/GenBank/DDBJ databases">
        <title>Comparative genomic analysis of denitrifying bacteria from Halomonas genus.</title>
        <authorList>
            <person name="Wang L."/>
            <person name="Shao Z."/>
        </authorList>
    </citation>
    <scope>NUCLEOTIDE SEQUENCE [LARGE SCALE GENOMIC DNA]</scope>
    <source>
        <strain evidence="11 12">A4</strain>
    </source>
</reference>
<sequence>MRVKLEDEQRQVAFGERLGRALGGEGRVYLEGELGAGKTTLARGILRAYGYQGAVKSPTYTLVEPYALDGQRIYHFDLYRLGDPEELEFIGGRDLFADDALCLVEWPARGSGWLPTPDLVVTLSLGDPGREAQLVAGTDHGDAVLARLARDAKLEFATIEQERRPS</sequence>
<evidence type="ECO:0000256" key="10">
    <source>
        <dbReference type="ARBA" id="ARBA00032441"/>
    </source>
</evidence>
<evidence type="ECO:0000256" key="6">
    <source>
        <dbReference type="ARBA" id="ARBA00022723"/>
    </source>
</evidence>
<dbReference type="InterPro" id="IPR003442">
    <property type="entry name" value="T6A_TsaE"/>
</dbReference>
<comment type="similarity">
    <text evidence="2">Belongs to the TsaE family.</text>
</comment>
<keyword evidence="4" id="KW-0963">Cytoplasm</keyword>
<dbReference type="Proteomes" id="UP000814385">
    <property type="component" value="Unassembled WGS sequence"/>
</dbReference>
<dbReference type="EMBL" id="JABFUC010000010">
    <property type="protein sequence ID" value="MCG6658685.1"/>
    <property type="molecule type" value="Genomic_DNA"/>
</dbReference>
<dbReference type="Gene3D" id="3.40.50.300">
    <property type="entry name" value="P-loop containing nucleotide triphosphate hydrolases"/>
    <property type="match status" value="1"/>
</dbReference>
<evidence type="ECO:0000256" key="2">
    <source>
        <dbReference type="ARBA" id="ARBA00007599"/>
    </source>
</evidence>
<protein>
    <recommendedName>
        <fullName evidence="3">tRNA threonylcarbamoyladenosine biosynthesis protein TsaE</fullName>
    </recommendedName>
    <alternativeName>
        <fullName evidence="10">t(6)A37 threonylcarbamoyladenosine biosynthesis protein TsaE</fullName>
    </alternativeName>
</protein>
<evidence type="ECO:0000256" key="8">
    <source>
        <dbReference type="ARBA" id="ARBA00022840"/>
    </source>
</evidence>
<proteinExistence type="inferred from homology"/>
<organism evidence="11 12">
    <name type="scientific">Billgrantia campisalis</name>
    <dbReference type="NCBI Taxonomy" id="74661"/>
    <lineage>
        <taxon>Bacteria</taxon>
        <taxon>Pseudomonadati</taxon>
        <taxon>Pseudomonadota</taxon>
        <taxon>Gammaproteobacteria</taxon>
        <taxon>Oceanospirillales</taxon>
        <taxon>Halomonadaceae</taxon>
        <taxon>Billgrantia</taxon>
    </lineage>
</organism>
<gene>
    <name evidence="11" type="primary">tsaE</name>
    <name evidence="11" type="ORF">HOP52_13070</name>
</gene>
<keyword evidence="12" id="KW-1185">Reference proteome</keyword>
<keyword evidence="8" id="KW-0067">ATP-binding</keyword>
<name>A0ABS9PAA0_9GAMM</name>
<dbReference type="NCBIfam" id="TIGR00150">
    <property type="entry name" value="T6A_YjeE"/>
    <property type="match status" value="1"/>
</dbReference>
<evidence type="ECO:0000256" key="4">
    <source>
        <dbReference type="ARBA" id="ARBA00022490"/>
    </source>
</evidence>
<dbReference type="InterPro" id="IPR027417">
    <property type="entry name" value="P-loop_NTPase"/>
</dbReference>
<evidence type="ECO:0000313" key="12">
    <source>
        <dbReference type="Proteomes" id="UP000814385"/>
    </source>
</evidence>
<accession>A0ABS9PAA0</accession>
<evidence type="ECO:0000256" key="5">
    <source>
        <dbReference type="ARBA" id="ARBA00022694"/>
    </source>
</evidence>
<evidence type="ECO:0000256" key="9">
    <source>
        <dbReference type="ARBA" id="ARBA00022842"/>
    </source>
</evidence>
<keyword evidence="6" id="KW-0479">Metal-binding</keyword>
<evidence type="ECO:0000256" key="1">
    <source>
        <dbReference type="ARBA" id="ARBA00004496"/>
    </source>
</evidence>
<keyword evidence="7" id="KW-0547">Nucleotide-binding</keyword>
<evidence type="ECO:0000256" key="7">
    <source>
        <dbReference type="ARBA" id="ARBA00022741"/>
    </source>
</evidence>
<keyword evidence="5" id="KW-0819">tRNA processing</keyword>
<comment type="subcellular location">
    <subcellularLocation>
        <location evidence="1">Cytoplasm</location>
    </subcellularLocation>
</comment>
<evidence type="ECO:0000313" key="11">
    <source>
        <dbReference type="EMBL" id="MCG6658685.1"/>
    </source>
</evidence>
<comment type="caution">
    <text evidence="11">The sequence shown here is derived from an EMBL/GenBank/DDBJ whole genome shotgun (WGS) entry which is preliminary data.</text>
</comment>